<evidence type="ECO:0000313" key="3">
    <source>
        <dbReference type="Proteomes" id="UP000559010"/>
    </source>
</evidence>
<dbReference type="CDD" id="cd00293">
    <property type="entry name" value="USP-like"/>
    <property type="match status" value="1"/>
</dbReference>
<evidence type="ECO:0000259" key="1">
    <source>
        <dbReference type="Pfam" id="PF00582"/>
    </source>
</evidence>
<feature type="domain" description="UspA" evidence="1">
    <location>
        <begin position="25"/>
        <end position="154"/>
    </location>
</feature>
<dbReference type="InterPro" id="IPR006016">
    <property type="entry name" value="UspA"/>
</dbReference>
<accession>A0A848IXH6</accession>
<sequence>MTGITNMHSASSAIKTNTSSSIPVNKILVATEVCSTCVPVINYGAGLANLLNAELVILNIVNSDPNNGQFINDDNLNKGKQSIIHALKRMNISPDKVIIMVRAGDPEDIINKTILTHNIGLCIMGKSKSRSDKSKVGKLTGKIIDNPPCPLAIITPGQRLNLPSNILITWGGVDLENLTHHKKFFDGFLNNLNAEDLLFHVSHSSEKFNSDDVKSAFKNILHHKVELETSHSDNVYLEIKKKLSTEEFDMVIVFHRINKSADDKFGGSLSKKLSFSVETPVMIIPIHN</sequence>
<dbReference type="Proteomes" id="UP000559010">
    <property type="component" value="Unassembled WGS sequence"/>
</dbReference>
<name>A0A848IXH6_9BACT</name>
<dbReference type="RefSeq" id="WP_169677587.1">
    <property type="nucleotide sequence ID" value="NZ_JABBNU010000001.1"/>
</dbReference>
<gene>
    <name evidence="2" type="ORF">HH304_01060</name>
</gene>
<dbReference type="EMBL" id="JABBNU010000001">
    <property type="protein sequence ID" value="NMM46970.1"/>
    <property type="molecule type" value="Genomic_DNA"/>
</dbReference>
<comment type="caution">
    <text evidence="2">The sequence shown here is derived from an EMBL/GenBank/DDBJ whole genome shotgun (WGS) entry which is preliminary data.</text>
</comment>
<protein>
    <submittedName>
        <fullName evidence="2">Universal stress protein</fullName>
    </submittedName>
</protein>
<evidence type="ECO:0000313" key="2">
    <source>
        <dbReference type="EMBL" id="NMM46970.1"/>
    </source>
</evidence>
<dbReference type="AlphaFoldDB" id="A0A848IXH6"/>
<organism evidence="2 3">
    <name type="scientific">Marinigracilibium pacificum</name>
    <dbReference type="NCBI Taxonomy" id="2729599"/>
    <lineage>
        <taxon>Bacteria</taxon>
        <taxon>Pseudomonadati</taxon>
        <taxon>Bacteroidota</taxon>
        <taxon>Cytophagia</taxon>
        <taxon>Cytophagales</taxon>
        <taxon>Flammeovirgaceae</taxon>
        <taxon>Marinigracilibium</taxon>
    </lineage>
</organism>
<proteinExistence type="predicted"/>
<keyword evidence="3" id="KW-1185">Reference proteome</keyword>
<reference evidence="2 3" key="1">
    <citation type="submission" date="2020-04" db="EMBL/GenBank/DDBJ databases">
        <title>Flammeovirgaceae bacterium KN852 isolated from deep sea.</title>
        <authorList>
            <person name="Zhang D.-C."/>
        </authorList>
    </citation>
    <scope>NUCLEOTIDE SEQUENCE [LARGE SCALE GENOMIC DNA]</scope>
    <source>
        <strain evidence="2 3">KN852</strain>
    </source>
</reference>
<dbReference type="Pfam" id="PF00582">
    <property type="entry name" value="Usp"/>
    <property type="match status" value="1"/>
</dbReference>
<dbReference type="Gene3D" id="3.40.50.12370">
    <property type="match status" value="1"/>
</dbReference>
<dbReference type="SUPFAM" id="SSF52402">
    <property type="entry name" value="Adenine nucleotide alpha hydrolases-like"/>
    <property type="match status" value="1"/>
</dbReference>